<evidence type="ECO:0000313" key="4">
    <source>
        <dbReference type="Proteomes" id="UP000626109"/>
    </source>
</evidence>
<dbReference type="PROSITE" id="PS50011">
    <property type="entry name" value="PROTEIN_KINASE_DOM"/>
    <property type="match status" value="1"/>
</dbReference>
<dbReference type="InterPro" id="IPR000719">
    <property type="entry name" value="Prot_kinase_dom"/>
</dbReference>
<gene>
    <name evidence="2" type="ORF">PGLA2088_LOCUS11808</name>
    <name evidence="3" type="ORF">PGLA2088_LOCUS12505</name>
</gene>
<dbReference type="InterPro" id="IPR008271">
    <property type="entry name" value="Ser/Thr_kinase_AS"/>
</dbReference>
<accession>A0A813IU89</accession>
<protein>
    <recommendedName>
        <fullName evidence="1">Protein kinase domain-containing protein</fullName>
    </recommendedName>
</protein>
<evidence type="ECO:0000313" key="2">
    <source>
        <dbReference type="EMBL" id="CAE8655776.1"/>
    </source>
</evidence>
<feature type="non-terminal residue" evidence="3">
    <location>
        <position position="1"/>
    </location>
</feature>
<dbReference type="GO" id="GO:0005524">
    <property type="term" value="F:ATP binding"/>
    <property type="evidence" value="ECO:0007669"/>
    <property type="project" value="InterPro"/>
</dbReference>
<dbReference type="EMBL" id="CAJNNW010014767">
    <property type="protein sequence ID" value="CAE8656979.1"/>
    <property type="molecule type" value="Genomic_DNA"/>
</dbReference>
<dbReference type="Proteomes" id="UP000626109">
    <property type="component" value="Unassembled WGS sequence"/>
</dbReference>
<feature type="non-terminal residue" evidence="3">
    <location>
        <position position="146"/>
    </location>
</feature>
<dbReference type="AlphaFoldDB" id="A0A813IU89"/>
<dbReference type="EMBL" id="CAJNNW010013761">
    <property type="protein sequence ID" value="CAE8655776.1"/>
    <property type="molecule type" value="Genomic_DNA"/>
</dbReference>
<dbReference type="SUPFAM" id="SSF56112">
    <property type="entry name" value="Protein kinase-like (PK-like)"/>
    <property type="match status" value="1"/>
</dbReference>
<evidence type="ECO:0000313" key="3">
    <source>
        <dbReference type="EMBL" id="CAE8656979.1"/>
    </source>
</evidence>
<proteinExistence type="predicted"/>
<comment type="caution">
    <text evidence="3">The sequence shown here is derived from an EMBL/GenBank/DDBJ whole genome shotgun (WGS) entry which is preliminary data.</text>
</comment>
<name>A0A813IU89_POLGL</name>
<dbReference type="PROSITE" id="PS00108">
    <property type="entry name" value="PROTEIN_KINASE_ST"/>
    <property type="match status" value="1"/>
</dbReference>
<sequence>HSRQPPMVHGDLKDSNIFVECGLHGVKGVLGDFGLARRVTKTSERMGGTCRWAAPEIIHGSGKPSTDADIFSLGNLAHFVVSGKVPMAGMSRKEMLRVTMTGPLPLQNWPPTDLAEAVKPVAVRCLNFLPTARPAIPWVHHELLTL</sequence>
<dbReference type="Pfam" id="PF00069">
    <property type="entry name" value="Pkinase"/>
    <property type="match status" value="1"/>
</dbReference>
<evidence type="ECO:0000259" key="1">
    <source>
        <dbReference type="PROSITE" id="PS50011"/>
    </source>
</evidence>
<dbReference type="PANTHER" id="PTHR44329">
    <property type="entry name" value="SERINE/THREONINE-PROTEIN KINASE TNNI3K-RELATED"/>
    <property type="match status" value="1"/>
</dbReference>
<dbReference type="InterPro" id="IPR051681">
    <property type="entry name" value="Ser/Thr_Kinases-Pseudokinases"/>
</dbReference>
<feature type="domain" description="Protein kinase" evidence="1">
    <location>
        <begin position="1"/>
        <end position="144"/>
    </location>
</feature>
<dbReference type="InterPro" id="IPR011009">
    <property type="entry name" value="Kinase-like_dom_sf"/>
</dbReference>
<dbReference type="Gene3D" id="1.10.510.10">
    <property type="entry name" value="Transferase(Phosphotransferase) domain 1"/>
    <property type="match status" value="1"/>
</dbReference>
<reference evidence="3" key="1">
    <citation type="submission" date="2021-02" db="EMBL/GenBank/DDBJ databases">
        <authorList>
            <person name="Dougan E. K."/>
            <person name="Rhodes N."/>
            <person name="Thang M."/>
            <person name="Chan C."/>
        </authorList>
    </citation>
    <scope>NUCLEOTIDE SEQUENCE</scope>
</reference>
<dbReference type="GO" id="GO:0004674">
    <property type="term" value="F:protein serine/threonine kinase activity"/>
    <property type="evidence" value="ECO:0007669"/>
    <property type="project" value="TreeGrafter"/>
</dbReference>
<organism evidence="3 4">
    <name type="scientific">Polarella glacialis</name>
    <name type="common">Dinoflagellate</name>
    <dbReference type="NCBI Taxonomy" id="89957"/>
    <lineage>
        <taxon>Eukaryota</taxon>
        <taxon>Sar</taxon>
        <taxon>Alveolata</taxon>
        <taxon>Dinophyceae</taxon>
        <taxon>Suessiales</taxon>
        <taxon>Suessiaceae</taxon>
        <taxon>Polarella</taxon>
    </lineage>
</organism>